<dbReference type="EMBL" id="VTOX01000002">
    <property type="protein sequence ID" value="NKE65547.1"/>
    <property type="molecule type" value="Genomic_DNA"/>
</dbReference>
<organism evidence="3 4">
    <name type="scientific">Ramlibacter lithotrophicus</name>
    <dbReference type="NCBI Taxonomy" id="2606681"/>
    <lineage>
        <taxon>Bacteria</taxon>
        <taxon>Pseudomonadati</taxon>
        <taxon>Pseudomonadota</taxon>
        <taxon>Betaproteobacteria</taxon>
        <taxon>Burkholderiales</taxon>
        <taxon>Comamonadaceae</taxon>
        <taxon>Ramlibacter</taxon>
    </lineage>
</organism>
<dbReference type="AlphaFoldDB" id="A0A7X6DE77"/>
<keyword evidence="2" id="KW-0732">Signal</keyword>
<protein>
    <submittedName>
        <fullName evidence="3">Uncharacterized protein</fullName>
    </submittedName>
</protein>
<keyword evidence="4" id="KW-1185">Reference proteome</keyword>
<dbReference type="RefSeq" id="WP_168106661.1">
    <property type="nucleotide sequence ID" value="NZ_VTOX01000002.1"/>
</dbReference>
<proteinExistence type="predicted"/>
<accession>A0A7X6DE77</accession>
<evidence type="ECO:0000256" key="1">
    <source>
        <dbReference type="SAM" id="MobiDB-lite"/>
    </source>
</evidence>
<sequence length="127" mass="12831">MKRFPNLILCAALACGAAAAQAGTHVRAADLPRISNGGTGFIGVTDSAAMAQRPVTAQWNTATSTIPLRAGEASTMVDGRPNANPEAPMPHGMAGQPMQHSLRSMGGSGGPMTDRPAGAHAGWGTPD</sequence>
<comment type="caution">
    <text evidence="3">The sequence shown here is derived from an EMBL/GenBank/DDBJ whole genome shotgun (WGS) entry which is preliminary data.</text>
</comment>
<gene>
    <name evidence="3" type="ORF">RAMLITH_06905</name>
</gene>
<feature type="region of interest" description="Disordered" evidence="1">
    <location>
        <begin position="75"/>
        <end position="127"/>
    </location>
</feature>
<dbReference type="PROSITE" id="PS51257">
    <property type="entry name" value="PROKAR_LIPOPROTEIN"/>
    <property type="match status" value="1"/>
</dbReference>
<evidence type="ECO:0000256" key="2">
    <source>
        <dbReference type="SAM" id="SignalP"/>
    </source>
</evidence>
<name>A0A7X6DE77_9BURK</name>
<feature type="signal peptide" evidence="2">
    <location>
        <begin position="1"/>
        <end position="22"/>
    </location>
</feature>
<reference evidence="3 4" key="1">
    <citation type="journal article" date="2020" name="Nature">
        <title>Bacterial chemolithoautotrophy via manganese oxidation.</title>
        <authorList>
            <person name="Yu H."/>
            <person name="Leadbetter J.R."/>
        </authorList>
    </citation>
    <scope>NUCLEOTIDE SEQUENCE [LARGE SCALE GENOMIC DNA]</scope>
    <source>
        <strain evidence="3 4">RBP-1</strain>
    </source>
</reference>
<evidence type="ECO:0000313" key="4">
    <source>
        <dbReference type="Proteomes" id="UP000521868"/>
    </source>
</evidence>
<evidence type="ECO:0000313" key="3">
    <source>
        <dbReference type="EMBL" id="NKE65547.1"/>
    </source>
</evidence>
<feature type="chain" id="PRO_5031081101" evidence="2">
    <location>
        <begin position="23"/>
        <end position="127"/>
    </location>
</feature>
<dbReference type="Proteomes" id="UP000521868">
    <property type="component" value="Unassembled WGS sequence"/>
</dbReference>